<feature type="domain" description="Putative restriction endonuclease" evidence="1">
    <location>
        <begin position="20"/>
        <end position="170"/>
    </location>
</feature>
<dbReference type="Pfam" id="PF05685">
    <property type="entry name" value="Uma2"/>
    <property type="match status" value="1"/>
</dbReference>
<dbReference type="PANTHER" id="PTHR36558">
    <property type="entry name" value="GLR1098 PROTEIN"/>
    <property type="match status" value="1"/>
</dbReference>
<dbReference type="InterPro" id="IPR012296">
    <property type="entry name" value="Nuclease_put_TT1808"/>
</dbReference>
<dbReference type="PANTHER" id="PTHR36558:SF1">
    <property type="entry name" value="RESTRICTION ENDONUCLEASE DOMAIN-CONTAINING PROTEIN-RELATED"/>
    <property type="match status" value="1"/>
</dbReference>
<dbReference type="Proteomes" id="UP000232638">
    <property type="component" value="Chromosome"/>
</dbReference>
<dbReference type="KEGG" id="tsy:THSYN_08895"/>
<proteinExistence type="predicted"/>
<name>A0A2K8U637_9GAMM</name>
<reference evidence="2 3" key="1">
    <citation type="submission" date="2017-03" db="EMBL/GenBank/DDBJ databases">
        <title>Complete genome sequence of Candidatus 'Thiodictyon syntrophicum' sp. nov. strain Cad16T, a photolithoautotroph purple sulfur bacterium isolated from an alpine meromictic lake.</title>
        <authorList>
            <person name="Luedin S.M."/>
            <person name="Pothier J.F."/>
            <person name="Danza F."/>
            <person name="Storelli N."/>
            <person name="Wittwer M."/>
            <person name="Tonolla M."/>
        </authorList>
    </citation>
    <scope>NUCLEOTIDE SEQUENCE [LARGE SCALE GENOMIC DNA]</scope>
    <source>
        <strain evidence="2 3">Cad16T</strain>
    </source>
</reference>
<dbReference type="InterPro" id="IPR008538">
    <property type="entry name" value="Uma2"/>
</dbReference>
<keyword evidence="3" id="KW-1185">Reference proteome</keyword>
<dbReference type="RefSeq" id="WP_100918832.1">
    <property type="nucleotide sequence ID" value="NZ_CP020370.1"/>
</dbReference>
<dbReference type="EMBL" id="CP020370">
    <property type="protein sequence ID" value="AUB81056.1"/>
    <property type="molecule type" value="Genomic_DNA"/>
</dbReference>
<evidence type="ECO:0000313" key="3">
    <source>
        <dbReference type="Proteomes" id="UP000232638"/>
    </source>
</evidence>
<protein>
    <recommendedName>
        <fullName evidence="1">Putative restriction endonuclease domain-containing protein</fullName>
    </recommendedName>
</protein>
<gene>
    <name evidence="2" type="ORF">THSYN_08895</name>
</gene>
<dbReference type="CDD" id="cd06260">
    <property type="entry name" value="DUF820-like"/>
    <property type="match status" value="1"/>
</dbReference>
<evidence type="ECO:0000313" key="2">
    <source>
        <dbReference type="EMBL" id="AUB81056.1"/>
    </source>
</evidence>
<organism evidence="2 3">
    <name type="scientific">Candidatus Thiodictyon syntrophicum</name>
    <dbReference type="NCBI Taxonomy" id="1166950"/>
    <lineage>
        <taxon>Bacteria</taxon>
        <taxon>Pseudomonadati</taxon>
        <taxon>Pseudomonadota</taxon>
        <taxon>Gammaproteobacteria</taxon>
        <taxon>Chromatiales</taxon>
        <taxon>Chromatiaceae</taxon>
        <taxon>Thiodictyon</taxon>
    </lineage>
</organism>
<dbReference type="OrthoDB" id="26750at2"/>
<dbReference type="Gene3D" id="3.90.1570.10">
    <property type="entry name" value="tt1808, chain A"/>
    <property type="match status" value="1"/>
</dbReference>
<accession>A0A2K8U637</accession>
<sequence>MSLQPKPQLQFADWLAAERASDQGRTEFLDGEVFAMAGGTETHNLICGNVLRELGTRFKGRPCYVYTSDMKVRIESANLGTYPDVMAVCGERRFWDERRDVITNPTLIVEVLSDSTESYDRGDKFAYYRSLPSLSAYLLLSQHRVGAELFLRQGGGDWLLRSYSDLREDVPLIALDAVLPLSEVYDKVEFGAGS</sequence>
<dbReference type="SUPFAM" id="SSF52980">
    <property type="entry name" value="Restriction endonuclease-like"/>
    <property type="match status" value="1"/>
</dbReference>
<dbReference type="InterPro" id="IPR011335">
    <property type="entry name" value="Restrct_endonuc-II-like"/>
</dbReference>
<evidence type="ECO:0000259" key="1">
    <source>
        <dbReference type="Pfam" id="PF05685"/>
    </source>
</evidence>
<dbReference type="AlphaFoldDB" id="A0A2K8U637"/>